<dbReference type="Pfam" id="PF00266">
    <property type="entry name" value="Aminotran_5"/>
    <property type="match status" value="1"/>
</dbReference>
<comment type="cofactor">
    <cofactor evidence="1">
        <name>pyridoxal 5'-phosphate</name>
        <dbReference type="ChEBI" id="CHEBI:597326"/>
    </cofactor>
</comment>
<dbReference type="PANTHER" id="PTHR11601">
    <property type="entry name" value="CYSTEINE DESULFURYLASE FAMILY MEMBER"/>
    <property type="match status" value="1"/>
</dbReference>
<organism evidence="4">
    <name type="scientific">Christensenella massiliensis</name>
    <dbReference type="NCBI Taxonomy" id="1805714"/>
    <lineage>
        <taxon>Bacteria</taxon>
        <taxon>Bacillati</taxon>
        <taxon>Bacillota</taxon>
        <taxon>Clostridia</taxon>
        <taxon>Christensenellales</taxon>
        <taxon>Christensenellaceae</taxon>
        <taxon>Christensenella</taxon>
    </lineage>
</organism>
<dbReference type="InterPro" id="IPR015421">
    <property type="entry name" value="PyrdxlP-dep_Trfase_major"/>
</dbReference>
<dbReference type="Gene3D" id="3.40.640.10">
    <property type="entry name" value="Type I PLP-dependent aspartate aminotransferase-like (Major domain)"/>
    <property type="match status" value="1"/>
</dbReference>
<evidence type="ECO:0000313" key="4">
    <source>
        <dbReference type="EMBL" id="XCC63289.1"/>
    </source>
</evidence>
<dbReference type="InterPro" id="IPR000192">
    <property type="entry name" value="Aminotrans_V_dom"/>
</dbReference>
<dbReference type="PANTHER" id="PTHR11601:SF50">
    <property type="entry name" value="CYSTEINE DESULFURASE ISCS 2-RELATED"/>
    <property type="match status" value="1"/>
</dbReference>
<dbReference type="InterPro" id="IPR016454">
    <property type="entry name" value="Cysteine_dSase"/>
</dbReference>
<dbReference type="EMBL" id="CP117826">
    <property type="protein sequence ID" value="XCC63289.1"/>
    <property type="molecule type" value="Genomic_DNA"/>
</dbReference>
<accession>A0AAU8ABU5</accession>
<evidence type="ECO:0000256" key="2">
    <source>
        <dbReference type="ARBA" id="ARBA00022898"/>
    </source>
</evidence>
<protein>
    <submittedName>
        <fullName evidence="4">Cysteine desulfurase family protein</fullName>
    </submittedName>
</protein>
<dbReference type="PIRSF" id="PIRSF005572">
    <property type="entry name" value="NifS"/>
    <property type="match status" value="1"/>
</dbReference>
<name>A0AAU8ABU5_9FIRM</name>
<dbReference type="RefSeq" id="WP_079546845.1">
    <property type="nucleotide sequence ID" value="NZ_CP117826.1"/>
</dbReference>
<reference evidence="4" key="1">
    <citation type="submission" date="2023-02" db="EMBL/GenBank/DDBJ databases">
        <title>Gut commensal Christensenella minuta modulates host metabolism via a new class of secondary bile acids.</title>
        <authorList>
            <person name="Liu C."/>
        </authorList>
    </citation>
    <scope>NUCLEOTIDE SEQUENCE</scope>
    <source>
        <strain evidence="4">CA70</strain>
    </source>
</reference>
<dbReference type="InterPro" id="IPR015424">
    <property type="entry name" value="PyrdxlP-dep_Trfase"/>
</dbReference>
<evidence type="ECO:0000256" key="1">
    <source>
        <dbReference type="ARBA" id="ARBA00001933"/>
    </source>
</evidence>
<proteinExistence type="predicted"/>
<keyword evidence="2" id="KW-0663">Pyridoxal phosphate</keyword>
<gene>
    <name evidence="4" type="ORF">PUP29_05080</name>
</gene>
<dbReference type="Gene3D" id="3.90.1150.10">
    <property type="entry name" value="Aspartate Aminotransferase, domain 1"/>
    <property type="match status" value="1"/>
</dbReference>
<evidence type="ECO:0000259" key="3">
    <source>
        <dbReference type="Pfam" id="PF00266"/>
    </source>
</evidence>
<dbReference type="SUPFAM" id="SSF53383">
    <property type="entry name" value="PLP-dependent transferases"/>
    <property type="match status" value="1"/>
</dbReference>
<dbReference type="Gene3D" id="1.10.260.50">
    <property type="match status" value="1"/>
</dbReference>
<feature type="domain" description="Aminotransferase class V" evidence="3">
    <location>
        <begin position="5"/>
        <end position="362"/>
    </location>
</feature>
<dbReference type="GO" id="GO:0003824">
    <property type="term" value="F:catalytic activity"/>
    <property type="evidence" value="ECO:0007669"/>
    <property type="project" value="UniProtKB-ARBA"/>
</dbReference>
<dbReference type="InterPro" id="IPR015422">
    <property type="entry name" value="PyrdxlP-dep_Trfase_small"/>
</dbReference>
<dbReference type="AlphaFoldDB" id="A0AAU8ABU5"/>
<sequence length="381" mass="41408">MEQEIYLDNAATTKPLEQLKDVYAEYAAEMWQNPSALYAGATRTQKKIDEAKETLLRAFGAQEHKCFFTSCGSESANTVILRGAKQKKAMHYVCGGAEHPCVEESFKLLQSAGCEVTFVPTDKNGVTAPEAVADAVNENTVLVSIMHVNNETGAKNDVERIASLVKAKNPNALFHSDGVQAFCRERLQNTSSIDYYTVSAHKLHAHKGTGAVFYKEHTPLKPYILGGGQESGLRSGTQNNLGIFSFAAAVEYFENNPAEEKIQEIRRVFLNECSKIPDTVILSPQEEERSCGHIISISVLGVNGETLLHTLEAQGIYISTGSACSSKKGKSRIAAALGLTPEEAAGAVRISFSPFTTKEEVRAAADAIAKNAALLRRFTRK</sequence>